<evidence type="ECO:0000259" key="3">
    <source>
        <dbReference type="SMART" id="SM00829"/>
    </source>
</evidence>
<dbReference type="eggNOG" id="KOG1198">
    <property type="taxonomic scope" value="Eukaryota"/>
</dbReference>
<dbReference type="SMART" id="SM00829">
    <property type="entry name" value="PKS_ER"/>
    <property type="match status" value="1"/>
</dbReference>
<dbReference type="InterPro" id="IPR011032">
    <property type="entry name" value="GroES-like_sf"/>
</dbReference>
<evidence type="ECO:0000256" key="1">
    <source>
        <dbReference type="ARBA" id="ARBA00008072"/>
    </source>
</evidence>
<dbReference type="PANTHER" id="PTHR45348">
    <property type="entry name" value="HYPOTHETICAL OXIDOREDUCTASE (EUROFUNG)"/>
    <property type="match status" value="1"/>
</dbReference>
<feature type="domain" description="Enoyl reductase (ER)" evidence="3">
    <location>
        <begin position="14"/>
        <end position="337"/>
    </location>
</feature>
<dbReference type="SUPFAM" id="SSF50129">
    <property type="entry name" value="GroES-like"/>
    <property type="match status" value="1"/>
</dbReference>
<keyword evidence="2" id="KW-0560">Oxidoreductase</keyword>
<dbReference type="OrthoDB" id="10257049at2759"/>
<proteinExistence type="inferred from homology"/>
<comment type="similarity">
    <text evidence="1">Belongs to the zinc-containing alcohol dehydrogenase family.</text>
</comment>
<dbReference type="SUPFAM" id="SSF51735">
    <property type="entry name" value="NAD(P)-binding Rossmann-fold domains"/>
    <property type="match status" value="1"/>
</dbReference>
<dbReference type="AlphaFoldDB" id="U1GYJ2"/>
<dbReference type="Gene3D" id="3.40.50.720">
    <property type="entry name" value="NAD(P)-binding Rossmann-like Domain"/>
    <property type="match status" value="1"/>
</dbReference>
<gene>
    <name evidence="4" type="ORF">EPUS_05795</name>
</gene>
<accession>U1GYJ2</accession>
<evidence type="ECO:0000313" key="4">
    <source>
        <dbReference type="EMBL" id="ERF77226.1"/>
    </source>
</evidence>
<name>U1GYJ2_ENDPU</name>
<organism evidence="4 5">
    <name type="scientific">Endocarpon pusillum (strain Z07020 / HMAS-L-300199)</name>
    <name type="common">Lichen-forming fungus</name>
    <dbReference type="NCBI Taxonomy" id="1263415"/>
    <lineage>
        <taxon>Eukaryota</taxon>
        <taxon>Fungi</taxon>
        <taxon>Dikarya</taxon>
        <taxon>Ascomycota</taxon>
        <taxon>Pezizomycotina</taxon>
        <taxon>Eurotiomycetes</taxon>
        <taxon>Chaetothyriomycetidae</taxon>
        <taxon>Verrucariales</taxon>
        <taxon>Verrucariaceae</taxon>
        <taxon>Endocarpon</taxon>
    </lineage>
</organism>
<dbReference type="Gene3D" id="3.90.180.10">
    <property type="entry name" value="Medium-chain alcohol dehydrogenases, catalytic domain"/>
    <property type="match status" value="1"/>
</dbReference>
<dbReference type="OMA" id="ASLPICY"/>
<evidence type="ECO:0000313" key="5">
    <source>
        <dbReference type="Proteomes" id="UP000019373"/>
    </source>
</evidence>
<dbReference type="InterPro" id="IPR036291">
    <property type="entry name" value="NAD(P)-bd_dom_sf"/>
</dbReference>
<dbReference type="Pfam" id="PF08240">
    <property type="entry name" value="ADH_N"/>
    <property type="match status" value="1"/>
</dbReference>
<sequence length="339" mass="35683">MQLTTTQYQAIGKGGPFAVVSVPKPTPGHNEVSIRMEAVALNPLDWKKLYFGAMVESWPTVLGIDGAGIVEAVGEGITRYKTGDEVFSLFGHETKAASFQEVAVVPEHYVAKKPGNISFEEAASLPICYCTAGSAIYYGLQIPLPFLPDGTTSGPQPKSILVLGGSSGVGASAIQILRLALPSATILTTSSSKHHVYLESLGATQAFDQKSPSLIEDIKSATPEGKGVEMILDAVASSASQKDIFDTLSADGPKEYSEVFTGTPTLVPDGVKRHVVYGRKLFETPGGQNVMTALADLVRKGDYKIPIQVKNVGSGFEAIGPGLEELKAGVSATKLVVTI</sequence>
<protein>
    <recommendedName>
        <fullName evidence="3">Enoyl reductase (ER) domain-containing protein</fullName>
    </recommendedName>
</protein>
<keyword evidence="5" id="KW-1185">Reference proteome</keyword>
<dbReference type="InterPro" id="IPR020843">
    <property type="entry name" value="ER"/>
</dbReference>
<dbReference type="RefSeq" id="XP_007785436.1">
    <property type="nucleotide sequence ID" value="XM_007787246.1"/>
</dbReference>
<dbReference type="PANTHER" id="PTHR45348:SF2">
    <property type="entry name" value="ZINC-TYPE ALCOHOL DEHYDROGENASE-LIKE PROTEIN C2E1P3.01"/>
    <property type="match status" value="1"/>
</dbReference>
<dbReference type="GO" id="GO:0016651">
    <property type="term" value="F:oxidoreductase activity, acting on NAD(P)H"/>
    <property type="evidence" value="ECO:0007669"/>
    <property type="project" value="InterPro"/>
</dbReference>
<dbReference type="EMBL" id="KE720645">
    <property type="protein sequence ID" value="ERF77226.1"/>
    <property type="molecule type" value="Genomic_DNA"/>
</dbReference>
<dbReference type="InterPro" id="IPR013149">
    <property type="entry name" value="ADH-like_C"/>
</dbReference>
<dbReference type="HOGENOM" id="CLU_026673_16_5_1"/>
<evidence type="ECO:0000256" key="2">
    <source>
        <dbReference type="ARBA" id="ARBA00023002"/>
    </source>
</evidence>
<dbReference type="InterPro" id="IPR013154">
    <property type="entry name" value="ADH-like_N"/>
</dbReference>
<dbReference type="CDD" id="cd08249">
    <property type="entry name" value="enoyl_reductase_like"/>
    <property type="match status" value="1"/>
</dbReference>
<dbReference type="GeneID" id="19240742"/>
<dbReference type="Pfam" id="PF00107">
    <property type="entry name" value="ADH_zinc_N"/>
    <property type="match status" value="1"/>
</dbReference>
<reference evidence="5" key="1">
    <citation type="journal article" date="2014" name="BMC Genomics">
        <title>Genome characteristics reveal the impact of lichenization on lichen-forming fungus Endocarpon pusillum Hedwig (Verrucariales, Ascomycota).</title>
        <authorList>
            <person name="Wang Y.-Y."/>
            <person name="Liu B."/>
            <person name="Zhang X.-Y."/>
            <person name="Zhou Q.-M."/>
            <person name="Zhang T."/>
            <person name="Li H."/>
            <person name="Yu Y.-F."/>
            <person name="Zhang X.-L."/>
            <person name="Hao X.-Y."/>
            <person name="Wang M."/>
            <person name="Wang L."/>
            <person name="Wei J.-C."/>
        </authorList>
    </citation>
    <scope>NUCLEOTIDE SEQUENCE [LARGE SCALE GENOMIC DNA]</scope>
    <source>
        <strain evidence="5">Z07020 / HMAS-L-300199</strain>
    </source>
</reference>
<dbReference type="Proteomes" id="UP000019373">
    <property type="component" value="Unassembled WGS sequence"/>
</dbReference>
<dbReference type="InterPro" id="IPR047122">
    <property type="entry name" value="Trans-enoyl_RdTase-like"/>
</dbReference>